<geneLocation type="plasmid" evidence="2 3">
    <name>unnamed4</name>
</geneLocation>
<organism evidence="2 3">
    <name type="scientific">Deinococcus psychrotolerans</name>
    <dbReference type="NCBI Taxonomy" id="2489213"/>
    <lineage>
        <taxon>Bacteria</taxon>
        <taxon>Thermotogati</taxon>
        <taxon>Deinococcota</taxon>
        <taxon>Deinococci</taxon>
        <taxon>Deinococcales</taxon>
        <taxon>Deinococcaceae</taxon>
        <taxon>Deinococcus</taxon>
    </lineage>
</organism>
<keyword evidence="3" id="KW-1185">Reference proteome</keyword>
<dbReference type="KEGG" id="dph:EHF33_20460"/>
<dbReference type="RefSeq" id="WP_124875741.1">
    <property type="nucleotide sequence ID" value="NZ_CP034188.1"/>
</dbReference>
<protein>
    <submittedName>
        <fullName evidence="2">Uncharacterized protein</fullName>
    </submittedName>
</protein>
<reference evidence="2 3" key="1">
    <citation type="submission" date="2018-11" db="EMBL/GenBank/DDBJ databases">
        <title>Deinococcus shelandsis sp. nov., isolated from South Shetland Islands soil of Antarctica.</title>
        <authorList>
            <person name="Tian J."/>
        </authorList>
    </citation>
    <scope>NUCLEOTIDE SEQUENCE [LARGE SCALE GENOMIC DNA]</scope>
    <source>
        <strain evidence="2 3">S14-83T</strain>
        <plasmid evidence="2 3">unnamed4</plasmid>
    </source>
</reference>
<evidence type="ECO:0000313" key="3">
    <source>
        <dbReference type="Proteomes" id="UP000276417"/>
    </source>
</evidence>
<keyword evidence="2" id="KW-0614">Plasmid</keyword>
<accession>A0A3G8YK61</accession>
<dbReference type="EMBL" id="CP034188">
    <property type="protein sequence ID" value="AZI45285.1"/>
    <property type="molecule type" value="Genomic_DNA"/>
</dbReference>
<name>A0A3G8YK61_9DEIO</name>
<keyword evidence="1" id="KW-0472">Membrane</keyword>
<feature type="transmembrane region" description="Helical" evidence="1">
    <location>
        <begin position="44"/>
        <end position="65"/>
    </location>
</feature>
<evidence type="ECO:0000256" key="1">
    <source>
        <dbReference type="SAM" id="Phobius"/>
    </source>
</evidence>
<feature type="transmembrane region" description="Helical" evidence="1">
    <location>
        <begin position="71"/>
        <end position="91"/>
    </location>
</feature>
<proteinExistence type="predicted"/>
<gene>
    <name evidence="2" type="ORF">EHF33_20460</name>
</gene>
<keyword evidence="1" id="KW-0812">Transmembrane</keyword>
<sequence length="95" mass="10522">MGPRQRLSVRLRELRRNLPARHAAALAGALRRDNKHPRRAVPGAVRAADVIWFTLIVLALILSTVPIDRHPWPAVCIASLTVAVIALDFHVRGLL</sequence>
<evidence type="ECO:0000313" key="2">
    <source>
        <dbReference type="EMBL" id="AZI45285.1"/>
    </source>
</evidence>
<keyword evidence="1" id="KW-1133">Transmembrane helix</keyword>
<dbReference type="AlphaFoldDB" id="A0A3G8YK61"/>
<dbReference type="Proteomes" id="UP000276417">
    <property type="component" value="Plasmid unnamed4"/>
</dbReference>